<keyword evidence="2" id="KW-1185">Reference proteome</keyword>
<name>A0A0A0DDS0_9STRE</name>
<gene>
    <name evidence="1" type="ORF">SSIN_2022</name>
</gene>
<evidence type="ECO:0000313" key="1">
    <source>
        <dbReference type="EMBL" id="KGM36249.1"/>
    </source>
</evidence>
<evidence type="ECO:0000313" key="2">
    <source>
        <dbReference type="Proteomes" id="UP000030019"/>
    </source>
</evidence>
<dbReference type="EMBL" id="JPEN01000115">
    <property type="protein sequence ID" value="KGM36249.1"/>
    <property type="molecule type" value="Genomic_DNA"/>
</dbReference>
<proteinExistence type="predicted"/>
<dbReference type="Proteomes" id="UP000030019">
    <property type="component" value="Unassembled WGS sequence"/>
</dbReference>
<dbReference type="PATRIC" id="fig|176090.4.peg.1967"/>
<protein>
    <submittedName>
        <fullName evidence="1">Uncharacterized protein</fullName>
    </submittedName>
</protein>
<dbReference type="AlphaFoldDB" id="A0A0A0DDS0"/>
<sequence length="41" mass="4890">MRKDFYVVGRSDLFALTDKIEDFWAITVKDYQDMTGKKLED</sequence>
<dbReference type="STRING" id="176090.SSIN_2022"/>
<comment type="caution">
    <text evidence="1">The sequence shown here is derived from an EMBL/GenBank/DDBJ whole genome shotgun (WGS) entry which is preliminary data.</text>
</comment>
<organism evidence="1 2">
    <name type="scientific">Streptococcus sinensis</name>
    <dbReference type="NCBI Taxonomy" id="176090"/>
    <lineage>
        <taxon>Bacteria</taxon>
        <taxon>Bacillati</taxon>
        <taxon>Bacillota</taxon>
        <taxon>Bacilli</taxon>
        <taxon>Lactobacillales</taxon>
        <taxon>Streptococcaceae</taxon>
        <taxon>Streptococcus</taxon>
    </lineage>
</organism>
<accession>A0A0A0DDS0</accession>
<dbReference type="RefSeq" id="WP_280513280.1">
    <property type="nucleotide sequence ID" value="NZ_JPEN01000115.1"/>
</dbReference>
<reference evidence="1 2" key="1">
    <citation type="submission" date="2014-06" db="EMBL/GenBank/DDBJ databases">
        <authorList>
            <person name="Teng J.L."/>
            <person name="Huang Y."/>
            <person name="Tse H."/>
            <person name="Lau S.K."/>
            <person name="Woo P.C."/>
        </authorList>
    </citation>
    <scope>NUCLEOTIDE SEQUENCE [LARGE SCALE GENOMIC DNA]</scope>
    <source>
        <strain evidence="1 2">HKU4</strain>
    </source>
</reference>